<reference evidence="1" key="1">
    <citation type="submission" date="2020-06" db="EMBL/GenBank/DDBJ databases">
        <authorList>
            <person name="Li T."/>
            <person name="Hu X."/>
            <person name="Zhang T."/>
            <person name="Song X."/>
            <person name="Zhang H."/>
            <person name="Dai N."/>
            <person name="Sheng W."/>
            <person name="Hou X."/>
            <person name="Wei L."/>
        </authorList>
    </citation>
    <scope>NUCLEOTIDE SEQUENCE</scope>
    <source>
        <strain evidence="1">G01</strain>
        <tissue evidence="1">Leaf</tissue>
    </source>
</reference>
<evidence type="ECO:0000313" key="1">
    <source>
        <dbReference type="EMBL" id="KAL0358877.1"/>
    </source>
</evidence>
<dbReference type="EMBL" id="JACGWK010000004">
    <property type="protein sequence ID" value="KAL0358877.1"/>
    <property type="molecule type" value="Genomic_DNA"/>
</dbReference>
<name>A0AAW2PRH4_9LAMI</name>
<accession>A0AAW2PRH4</accession>
<protein>
    <submittedName>
        <fullName evidence="1">Uncharacterized protein</fullName>
    </submittedName>
</protein>
<sequence>MSAGRIFWRKDGNETLSDVLSINIASGKIDENSTVEENSLAEGRFPKSVSSSCLRSTDTLHETQLRPNFLDFPVLDFGAVYGMRRAFSDGDIKVDETEKCLDVSGFFDRIGRVIDF</sequence>
<reference evidence="1" key="2">
    <citation type="journal article" date="2024" name="Plant">
        <title>Genomic evolution and insights into agronomic trait innovations of Sesamum species.</title>
        <authorList>
            <person name="Miao H."/>
            <person name="Wang L."/>
            <person name="Qu L."/>
            <person name="Liu H."/>
            <person name="Sun Y."/>
            <person name="Le M."/>
            <person name="Wang Q."/>
            <person name="Wei S."/>
            <person name="Zheng Y."/>
            <person name="Lin W."/>
            <person name="Duan Y."/>
            <person name="Cao H."/>
            <person name="Xiong S."/>
            <person name="Wang X."/>
            <person name="Wei L."/>
            <person name="Li C."/>
            <person name="Ma Q."/>
            <person name="Ju M."/>
            <person name="Zhao R."/>
            <person name="Li G."/>
            <person name="Mu C."/>
            <person name="Tian Q."/>
            <person name="Mei H."/>
            <person name="Zhang T."/>
            <person name="Gao T."/>
            <person name="Zhang H."/>
        </authorList>
    </citation>
    <scope>NUCLEOTIDE SEQUENCE</scope>
    <source>
        <strain evidence="1">G01</strain>
    </source>
</reference>
<dbReference type="AlphaFoldDB" id="A0AAW2PRH4"/>
<comment type="caution">
    <text evidence="1">The sequence shown here is derived from an EMBL/GenBank/DDBJ whole genome shotgun (WGS) entry which is preliminary data.</text>
</comment>
<gene>
    <name evidence="1" type="ORF">Sangu_0737100</name>
</gene>
<organism evidence="1">
    <name type="scientific">Sesamum angustifolium</name>
    <dbReference type="NCBI Taxonomy" id="2727405"/>
    <lineage>
        <taxon>Eukaryota</taxon>
        <taxon>Viridiplantae</taxon>
        <taxon>Streptophyta</taxon>
        <taxon>Embryophyta</taxon>
        <taxon>Tracheophyta</taxon>
        <taxon>Spermatophyta</taxon>
        <taxon>Magnoliopsida</taxon>
        <taxon>eudicotyledons</taxon>
        <taxon>Gunneridae</taxon>
        <taxon>Pentapetalae</taxon>
        <taxon>asterids</taxon>
        <taxon>lamiids</taxon>
        <taxon>Lamiales</taxon>
        <taxon>Pedaliaceae</taxon>
        <taxon>Sesamum</taxon>
    </lineage>
</organism>
<proteinExistence type="predicted"/>